<dbReference type="InterPro" id="IPR050109">
    <property type="entry name" value="HTH-type_TetR-like_transc_reg"/>
</dbReference>
<dbReference type="InterPro" id="IPR001647">
    <property type="entry name" value="HTH_TetR"/>
</dbReference>
<evidence type="ECO:0000313" key="4">
    <source>
        <dbReference type="EMBL" id="MBD3919407.1"/>
    </source>
</evidence>
<evidence type="ECO:0000259" key="3">
    <source>
        <dbReference type="PROSITE" id="PS50977"/>
    </source>
</evidence>
<dbReference type="Proteomes" id="UP000609346">
    <property type="component" value="Unassembled WGS sequence"/>
</dbReference>
<dbReference type="PROSITE" id="PS50977">
    <property type="entry name" value="HTH_TETR_2"/>
    <property type="match status" value="1"/>
</dbReference>
<keyword evidence="1 2" id="KW-0238">DNA-binding</keyword>
<dbReference type="PANTHER" id="PTHR30328">
    <property type="entry name" value="TRANSCRIPTIONAL REPRESSOR"/>
    <property type="match status" value="1"/>
</dbReference>
<dbReference type="Gene3D" id="1.10.357.10">
    <property type="entry name" value="Tetracycline Repressor, domain 2"/>
    <property type="match status" value="1"/>
</dbReference>
<feature type="DNA-binding region" description="H-T-H motif" evidence="2">
    <location>
        <begin position="26"/>
        <end position="45"/>
    </location>
</feature>
<sequence length="196" mass="22550">MEQDVKQRILLAAKELFAVQGFDGTTIRQICDKANANISLVSYYFGGKDKVFQHIFETYFPGNRLDQVEHMFRDPLKGLQFLMDQIMSMSFDDFHLSLIIDQELLMHSPRSEIVMSYVQPVWVKLEELLQRGREQGIFHFDSLAHTLVIIRGISLSAKIDLKTNMNAPPKTQEEITQIKQAAIQFIMSGLRVETVV</sequence>
<keyword evidence="5" id="KW-1185">Reference proteome</keyword>
<dbReference type="SUPFAM" id="SSF46689">
    <property type="entry name" value="Homeodomain-like"/>
    <property type="match status" value="1"/>
</dbReference>
<evidence type="ECO:0000313" key="5">
    <source>
        <dbReference type="Proteomes" id="UP000609346"/>
    </source>
</evidence>
<evidence type="ECO:0000256" key="2">
    <source>
        <dbReference type="PROSITE-ProRule" id="PRU00335"/>
    </source>
</evidence>
<feature type="domain" description="HTH tetR-type" evidence="3">
    <location>
        <begin position="3"/>
        <end position="63"/>
    </location>
</feature>
<protein>
    <submittedName>
        <fullName evidence="4">TetR/AcrR family transcriptional regulator</fullName>
    </submittedName>
</protein>
<evidence type="ECO:0000256" key="1">
    <source>
        <dbReference type="ARBA" id="ARBA00023125"/>
    </source>
</evidence>
<dbReference type="Pfam" id="PF00440">
    <property type="entry name" value="TetR_N"/>
    <property type="match status" value="1"/>
</dbReference>
<proteinExistence type="predicted"/>
<dbReference type="InterPro" id="IPR036271">
    <property type="entry name" value="Tet_transcr_reg_TetR-rel_C_sf"/>
</dbReference>
<reference evidence="4 5" key="1">
    <citation type="submission" date="2020-09" db="EMBL/GenBank/DDBJ databases">
        <title>Paenibacillus sp. strain PR3 16S rRNA gene Genome sequencing and assembly.</title>
        <authorList>
            <person name="Kim J."/>
        </authorList>
    </citation>
    <scope>NUCLEOTIDE SEQUENCE [LARGE SCALE GENOMIC DNA]</scope>
    <source>
        <strain evidence="4 5">PR3</strain>
    </source>
</reference>
<organism evidence="4 5">
    <name type="scientific">Paenibacillus terricola</name>
    <dbReference type="NCBI Taxonomy" id="2763503"/>
    <lineage>
        <taxon>Bacteria</taxon>
        <taxon>Bacillati</taxon>
        <taxon>Bacillota</taxon>
        <taxon>Bacilli</taxon>
        <taxon>Bacillales</taxon>
        <taxon>Paenibacillaceae</taxon>
        <taxon>Paenibacillus</taxon>
    </lineage>
</organism>
<dbReference type="SUPFAM" id="SSF48498">
    <property type="entry name" value="Tetracyclin repressor-like, C-terminal domain"/>
    <property type="match status" value="1"/>
</dbReference>
<name>A0ABR8MTX1_9BACL</name>
<dbReference type="EMBL" id="JACXZA010000002">
    <property type="protein sequence ID" value="MBD3919407.1"/>
    <property type="molecule type" value="Genomic_DNA"/>
</dbReference>
<dbReference type="RefSeq" id="WP_191203653.1">
    <property type="nucleotide sequence ID" value="NZ_JACXZA010000002.1"/>
</dbReference>
<accession>A0ABR8MTX1</accession>
<dbReference type="InterPro" id="IPR009057">
    <property type="entry name" value="Homeodomain-like_sf"/>
</dbReference>
<gene>
    <name evidence="4" type="ORF">H8B09_11645</name>
</gene>
<dbReference type="PANTHER" id="PTHR30328:SF54">
    <property type="entry name" value="HTH-TYPE TRANSCRIPTIONAL REPRESSOR SCO4008"/>
    <property type="match status" value="1"/>
</dbReference>
<comment type="caution">
    <text evidence="4">The sequence shown here is derived from an EMBL/GenBank/DDBJ whole genome shotgun (WGS) entry which is preliminary data.</text>
</comment>
<dbReference type="Gene3D" id="1.10.10.60">
    <property type="entry name" value="Homeodomain-like"/>
    <property type="match status" value="1"/>
</dbReference>